<dbReference type="Proteomes" id="UP000245206">
    <property type="component" value="Unassembled WGS sequence"/>
</dbReference>
<gene>
    <name evidence="1" type="ORF">LPTSP2_37140</name>
</gene>
<comment type="caution">
    <text evidence="1">The sequence shown here is derived from an EMBL/GenBank/DDBJ whole genome shotgun (WGS) entry which is preliminary data.</text>
</comment>
<organism evidence="1 2">
    <name type="scientific">Leptospira ellinghausenii</name>
    <dbReference type="NCBI Taxonomy" id="1917822"/>
    <lineage>
        <taxon>Bacteria</taxon>
        <taxon>Pseudomonadati</taxon>
        <taxon>Spirochaetota</taxon>
        <taxon>Spirochaetia</taxon>
        <taxon>Leptospirales</taxon>
        <taxon>Leptospiraceae</taxon>
        <taxon>Leptospira</taxon>
    </lineage>
</organism>
<dbReference type="RefSeq" id="WP_108961387.1">
    <property type="nucleotide sequence ID" value="NZ_BFAZ01000012.1"/>
</dbReference>
<dbReference type="OrthoDB" id="1494162at2"/>
<keyword evidence="2" id="KW-1185">Reference proteome</keyword>
<reference evidence="2" key="1">
    <citation type="journal article" date="2019" name="Microbiol. Immunol.">
        <title>Molecular and phenotypic characterization of Leptospira johnsonii sp. nov., Leptospira ellinghausenii sp. nov. and Leptospira ryugenii sp. nov. isolated from soil and water in Japan.</title>
        <authorList>
            <person name="Masuzawa T."/>
            <person name="Saito M."/>
            <person name="Nakao R."/>
            <person name="Nikaido Y."/>
            <person name="Matsumoto M."/>
            <person name="Ogawa M."/>
            <person name="Yokoyama M."/>
            <person name="Hidaka Y."/>
            <person name="Tomita J."/>
            <person name="Sakakibara K."/>
            <person name="Suzuki K."/>
            <person name="Yasuda S."/>
            <person name="Sato H."/>
            <person name="Yamaguchi M."/>
            <person name="Yoshida S.I."/>
            <person name="Koizumi N."/>
            <person name="Kawamura Y."/>
        </authorList>
    </citation>
    <scope>NUCLEOTIDE SEQUENCE [LARGE SCALE GENOMIC DNA]</scope>
    <source>
        <strain evidence="2">E18</strain>
    </source>
</reference>
<protein>
    <submittedName>
        <fullName evidence="1">Uncharacterized protein</fullName>
    </submittedName>
</protein>
<evidence type="ECO:0000313" key="1">
    <source>
        <dbReference type="EMBL" id="GBF44411.1"/>
    </source>
</evidence>
<accession>A0A2P2DII3</accession>
<evidence type="ECO:0000313" key="2">
    <source>
        <dbReference type="Proteomes" id="UP000245206"/>
    </source>
</evidence>
<dbReference type="EMBL" id="BFAZ01000012">
    <property type="protein sequence ID" value="GBF44411.1"/>
    <property type="molecule type" value="Genomic_DNA"/>
</dbReference>
<sequence>MEFHEKTLELNITHELLTLADSWYWFLYDISLWKYWRPEWKLPFLNYKKSTSGGFHITTEGKNDPTGNAGGGYDVRIKAGLGGHLLFIQYKKGDLVKSSPSPESIFSNSPHEHYLFKINSTTTNQHFLLKNLANAEGSKIGNAVVYALPLIESMEDLENNAGKIISKTKFISVLEIDKQAANQNPPIYIKEDQEHNFRVCKKNMERCEVNQTFFEFNKGDSSKEIFTDIIMLNFLKVTKDFIKYFQNNRLNIEYIEIFELSLMNFKLYILNLFEVSINRVNEPRIQNILSELDKNERKNEKRSIEIVESIFSEIRKYEDLTKINEIPEYQPKFLAKINDNNIINLEVQNLELLQSLENLNYIQVG</sequence>
<dbReference type="AlphaFoldDB" id="A0A2P2DII3"/>
<proteinExistence type="predicted"/>
<name>A0A2P2DII3_9LEPT</name>